<proteinExistence type="predicted"/>
<gene>
    <name evidence="1" type="ORF">MM171A02761_0003</name>
    <name evidence="2" type="ORF">MM171B03052_0003</name>
</gene>
<dbReference type="EMBL" id="MT143949">
    <property type="protein sequence ID" value="QJH93134.1"/>
    <property type="molecule type" value="Genomic_DNA"/>
</dbReference>
<reference evidence="2" key="1">
    <citation type="submission" date="2020-03" db="EMBL/GenBank/DDBJ databases">
        <title>The deep terrestrial virosphere.</title>
        <authorList>
            <person name="Holmfeldt K."/>
            <person name="Nilsson E."/>
            <person name="Simone D."/>
            <person name="Lopez-Fernandez M."/>
            <person name="Wu X."/>
            <person name="de Brujin I."/>
            <person name="Lundin D."/>
            <person name="Andersson A."/>
            <person name="Bertilsson S."/>
            <person name="Dopson M."/>
        </authorList>
    </citation>
    <scope>NUCLEOTIDE SEQUENCE</scope>
    <source>
        <strain evidence="1">MM171A02761</strain>
        <strain evidence="2">MM171B03052</strain>
    </source>
</reference>
<organism evidence="2">
    <name type="scientific">viral metagenome</name>
    <dbReference type="NCBI Taxonomy" id="1070528"/>
    <lineage>
        <taxon>unclassified sequences</taxon>
        <taxon>metagenomes</taxon>
        <taxon>organismal metagenomes</taxon>
    </lineage>
</organism>
<evidence type="ECO:0000313" key="1">
    <source>
        <dbReference type="EMBL" id="QJH92643.1"/>
    </source>
</evidence>
<name>A0A6M3X5S2_9ZZZZ</name>
<evidence type="ECO:0000313" key="2">
    <source>
        <dbReference type="EMBL" id="QJH93134.1"/>
    </source>
</evidence>
<accession>A0A6M3X5S2</accession>
<sequence length="68" mass="8113">MVSNRIVIPRDDNQLKFYQQKWYKFAPRDDITLGGVVKVLELLDLHIDEAMYNKLGPHLKRHFSERSE</sequence>
<dbReference type="EMBL" id="MT143908">
    <property type="protein sequence ID" value="QJH92643.1"/>
    <property type="molecule type" value="Genomic_DNA"/>
</dbReference>
<dbReference type="AlphaFoldDB" id="A0A6M3X5S2"/>
<protein>
    <submittedName>
        <fullName evidence="2">Uncharacterized protein</fullName>
    </submittedName>
</protein>